<keyword evidence="7 11" id="KW-0406">Ion transport</keyword>
<dbReference type="PRINTS" id="PR01078">
    <property type="entry name" value="AMINACHANNEL"/>
</dbReference>
<evidence type="ECO:0000256" key="11">
    <source>
        <dbReference type="RuleBase" id="RU000679"/>
    </source>
</evidence>
<evidence type="ECO:0000256" key="9">
    <source>
        <dbReference type="ARBA" id="ARBA00023201"/>
    </source>
</evidence>
<feature type="transmembrane region" description="Helical" evidence="12">
    <location>
        <begin position="53"/>
        <end position="71"/>
    </location>
</feature>
<dbReference type="EMBL" id="CAJNOR010000818">
    <property type="protein sequence ID" value="CAF1014380.1"/>
    <property type="molecule type" value="Genomic_DNA"/>
</dbReference>
<evidence type="ECO:0000313" key="13">
    <source>
        <dbReference type="EMBL" id="CAF1014380.1"/>
    </source>
</evidence>
<reference evidence="13" key="1">
    <citation type="submission" date="2021-02" db="EMBL/GenBank/DDBJ databases">
        <authorList>
            <person name="Nowell W R."/>
        </authorList>
    </citation>
    <scope>NUCLEOTIDE SEQUENCE</scope>
</reference>
<keyword evidence="2 11" id="KW-0813">Transport</keyword>
<dbReference type="GO" id="GO:0005886">
    <property type="term" value="C:plasma membrane"/>
    <property type="evidence" value="ECO:0007669"/>
    <property type="project" value="TreeGrafter"/>
</dbReference>
<accession>A0A814HRM7</accession>
<dbReference type="Pfam" id="PF00858">
    <property type="entry name" value="ASC"/>
    <property type="match status" value="1"/>
</dbReference>
<keyword evidence="6" id="KW-0915">Sodium</keyword>
<evidence type="ECO:0000256" key="1">
    <source>
        <dbReference type="ARBA" id="ARBA00004141"/>
    </source>
</evidence>
<evidence type="ECO:0000256" key="7">
    <source>
        <dbReference type="ARBA" id="ARBA00023065"/>
    </source>
</evidence>
<keyword evidence="5 12" id="KW-1133">Transmembrane helix</keyword>
<dbReference type="Proteomes" id="UP000663828">
    <property type="component" value="Unassembled WGS sequence"/>
</dbReference>
<dbReference type="Gene3D" id="2.60.470.10">
    <property type="entry name" value="Acid-sensing ion channels like domains"/>
    <property type="match status" value="1"/>
</dbReference>
<sequence>MAKTTTEPSIETEIEKLPRKTHRRRSIIQEFGLNTSTHGIPGIARSTSRHNRIFWSISLLIFIGIMLYFIIKSIIAYFQYPTQTSIDIIVEYPQVFPSVTICNYSPYVYYRFIGPFLNYTNSHNLTNTTDTTKFSRQFASYVPNFLLYNLQQENSIQNLAYPLETMLMTCNYNDLPCTVADFISFTSLNYGMCYTFNAQTENSTNRSMRYSSDNGGSGRLAMTFYIHRHQYVPYVTQNVGMMAMIHDNDQFPIIAPAGLQLAPGKNYKMSYKKRTNIFLPAPYTSCETKVSLAMQALFDRYQSINYAYSQTLCYTLCMQTFVYEKCGCVSPKNWASRSIVFPGTDKIITAPLCNWTNNCPAQVTVQFSQSGSFRDTKCPNCGPECSTNDFLVKLSSLTTPVESQFDNIRSFVESTSVPLAANWSEVWRNEIPMNYISLEVVCESTQTEILTQQAAIGAVDVISNVGGQTGLWIGISFLSLFEIIEMLYRLMRSQYHFLREKSKKKSKQEHNTDVGP</sequence>
<gene>
    <name evidence="13" type="ORF">XAT740_LOCUS13893</name>
</gene>
<evidence type="ECO:0000256" key="5">
    <source>
        <dbReference type="ARBA" id="ARBA00022989"/>
    </source>
</evidence>
<evidence type="ECO:0000256" key="3">
    <source>
        <dbReference type="ARBA" id="ARBA00022461"/>
    </source>
</evidence>
<organism evidence="13 14">
    <name type="scientific">Adineta ricciae</name>
    <name type="common">Rotifer</name>
    <dbReference type="NCBI Taxonomy" id="249248"/>
    <lineage>
        <taxon>Eukaryota</taxon>
        <taxon>Metazoa</taxon>
        <taxon>Spiralia</taxon>
        <taxon>Gnathifera</taxon>
        <taxon>Rotifera</taxon>
        <taxon>Eurotatoria</taxon>
        <taxon>Bdelloidea</taxon>
        <taxon>Adinetida</taxon>
        <taxon>Adinetidae</taxon>
        <taxon>Adineta</taxon>
    </lineage>
</organism>
<evidence type="ECO:0000256" key="8">
    <source>
        <dbReference type="ARBA" id="ARBA00023136"/>
    </source>
</evidence>
<evidence type="ECO:0000256" key="2">
    <source>
        <dbReference type="ARBA" id="ARBA00022448"/>
    </source>
</evidence>
<evidence type="ECO:0000313" key="14">
    <source>
        <dbReference type="Proteomes" id="UP000663828"/>
    </source>
</evidence>
<keyword evidence="4 11" id="KW-0812">Transmembrane</keyword>
<comment type="subcellular location">
    <subcellularLocation>
        <location evidence="1">Membrane</location>
        <topology evidence="1">Multi-pass membrane protein</topology>
    </subcellularLocation>
</comment>
<comment type="similarity">
    <text evidence="11">Belongs to the amiloride-sensitive sodium channel (TC 1.A.6) family.</text>
</comment>
<name>A0A814HRM7_ADIRI</name>
<keyword evidence="14" id="KW-1185">Reference proteome</keyword>
<dbReference type="GO" id="GO:0015280">
    <property type="term" value="F:ligand-gated sodium channel activity"/>
    <property type="evidence" value="ECO:0007669"/>
    <property type="project" value="TreeGrafter"/>
</dbReference>
<keyword evidence="9 11" id="KW-0739">Sodium transport</keyword>
<dbReference type="PANTHER" id="PTHR11690:SF300">
    <property type="entry name" value="PICKPOCKET PROTEIN 19"/>
    <property type="match status" value="1"/>
</dbReference>
<keyword evidence="10 11" id="KW-0407">Ion channel</keyword>
<evidence type="ECO:0000256" key="4">
    <source>
        <dbReference type="ARBA" id="ARBA00022692"/>
    </source>
</evidence>
<dbReference type="InterPro" id="IPR001873">
    <property type="entry name" value="ENaC"/>
</dbReference>
<evidence type="ECO:0000256" key="6">
    <source>
        <dbReference type="ARBA" id="ARBA00023053"/>
    </source>
</evidence>
<protein>
    <submittedName>
        <fullName evidence="13">Uncharacterized protein</fullName>
    </submittedName>
</protein>
<evidence type="ECO:0000256" key="10">
    <source>
        <dbReference type="ARBA" id="ARBA00023303"/>
    </source>
</evidence>
<dbReference type="Gene3D" id="1.10.287.770">
    <property type="entry name" value="YojJ-like"/>
    <property type="match status" value="1"/>
</dbReference>
<comment type="caution">
    <text evidence="13">The sequence shown here is derived from an EMBL/GenBank/DDBJ whole genome shotgun (WGS) entry which is preliminary data.</text>
</comment>
<keyword evidence="8 12" id="KW-0472">Membrane</keyword>
<keyword evidence="3 11" id="KW-0894">Sodium channel</keyword>
<proteinExistence type="inferred from homology"/>
<dbReference type="AlphaFoldDB" id="A0A814HRM7"/>
<dbReference type="PANTHER" id="PTHR11690">
    <property type="entry name" value="AMILORIDE-SENSITIVE SODIUM CHANNEL-RELATED"/>
    <property type="match status" value="1"/>
</dbReference>
<evidence type="ECO:0000256" key="12">
    <source>
        <dbReference type="SAM" id="Phobius"/>
    </source>
</evidence>